<dbReference type="AlphaFoldDB" id="A0AAF0CGH6"/>
<dbReference type="Gene3D" id="3.40.50.12780">
    <property type="entry name" value="N-terminal domain of ligase-like"/>
    <property type="match status" value="1"/>
</dbReference>
<feature type="domain" description="AMP-binding enzyme C-terminal" evidence="3">
    <location>
        <begin position="446"/>
        <end position="524"/>
    </location>
</feature>
<dbReference type="GO" id="GO:0044550">
    <property type="term" value="P:secondary metabolite biosynthetic process"/>
    <property type="evidence" value="ECO:0007669"/>
    <property type="project" value="TreeGrafter"/>
</dbReference>
<dbReference type="InterPro" id="IPR000873">
    <property type="entry name" value="AMP-dep_synth/lig_dom"/>
</dbReference>
<dbReference type="PANTHER" id="PTHR43352:SF1">
    <property type="entry name" value="ANTHRANILATE--COA LIGASE"/>
    <property type="match status" value="1"/>
</dbReference>
<evidence type="ECO:0000313" key="5">
    <source>
        <dbReference type="Proteomes" id="UP001214043"/>
    </source>
</evidence>
<dbReference type="EMBL" id="CP118166">
    <property type="protein sequence ID" value="WDI30672.1"/>
    <property type="molecule type" value="Genomic_DNA"/>
</dbReference>
<protein>
    <submittedName>
        <fullName evidence="4">AMP-binding protein</fullName>
    </submittedName>
</protein>
<organism evidence="4 5">
    <name type="scientific">Hyphococcus flavus</name>
    <dbReference type="NCBI Taxonomy" id="1866326"/>
    <lineage>
        <taxon>Bacteria</taxon>
        <taxon>Pseudomonadati</taxon>
        <taxon>Pseudomonadota</taxon>
        <taxon>Alphaproteobacteria</taxon>
        <taxon>Parvularculales</taxon>
        <taxon>Parvularculaceae</taxon>
        <taxon>Hyphococcus</taxon>
    </lineage>
</organism>
<evidence type="ECO:0000259" key="3">
    <source>
        <dbReference type="Pfam" id="PF13193"/>
    </source>
</evidence>
<dbReference type="GO" id="GO:0016878">
    <property type="term" value="F:acid-thiol ligase activity"/>
    <property type="evidence" value="ECO:0007669"/>
    <property type="project" value="TreeGrafter"/>
</dbReference>
<dbReference type="Pfam" id="PF13193">
    <property type="entry name" value="AMP-binding_C"/>
    <property type="match status" value="1"/>
</dbReference>
<proteinExistence type="predicted"/>
<dbReference type="KEGG" id="hfl:PUV54_11975"/>
<keyword evidence="5" id="KW-1185">Reference proteome</keyword>
<dbReference type="PANTHER" id="PTHR43352">
    <property type="entry name" value="ACETYL-COA SYNTHETASE"/>
    <property type="match status" value="1"/>
</dbReference>
<name>A0AAF0CGH6_9PROT</name>
<dbReference type="PROSITE" id="PS00455">
    <property type="entry name" value="AMP_BINDING"/>
    <property type="match status" value="1"/>
</dbReference>
<gene>
    <name evidence="4" type="ORF">PUV54_11975</name>
</gene>
<dbReference type="InterPro" id="IPR042099">
    <property type="entry name" value="ANL_N_sf"/>
</dbReference>
<sequence length="532" mass="58108">MKKPLTAHQDTFVRENLPESSLLPDFLFEIPELQFPEKLNASVLLDQAVASGNGAKDAVLWESGRWSYNELLAQVSRVADFLSTRMNFVPGNRVLIHGPNSPMLLAIWWGVLRAGGVAVTTMPLLRATELETIIDKAEISHAFIDARLEDVFDAAANSSAFMHQKQRFNDGILERKLEAAKDFVEPVATAGDDPALIAFTSGTTGMPKGCVHFHRDVLAMAETFSRRIVQPKADDVFCGTPPFAFTFGLGASVVFPAACGAATALTSGSGVEPLLDAIERHHVTTLFTAPTAYRGMMSLPATHFKSLHTCVSAGEHLPQATSDGWHELTGIRPIDGIGATEMIHIFISAAGGDIKPGSTGRAVPGYQAQIVDDDMNPVPHGEVGRLAVRGPTGCRYLADERQANYVKDGWNLTGDLFHQDKDGYFWYVSRADDMIISSGYNIAAPEVENALLSHPDVVETAVIGIQDVERGQICKAFVVLDTKKEASEEKKLELQAHVKETIAPYKYPREIEFVAELPKTHTGKLQRYKLKN</sequence>
<dbReference type="Proteomes" id="UP001214043">
    <property type="component" value="Chromosome"/>
</dbReference>
<dbReference type="InterPro" id="IPR020845">
    <property type="entry name" value="AMP-binding_CS"/>
</dbReference>
<dbReference type="InterPro" id="IPR025110">
    <property type="entry name" value="AMP-bd_C"/>
</dbReference>
<dbReference type="Pfam" id="PF00501">
    <property type="entry name" value="AMP-binding"/>
    <property type="match status" value="1"/>
</dbReference>
<evidence type="ECO:0000256" key="1">
    <source>
        <dbReference type="ARBA" id="ARBA00022598"/>
    </source>
</evidence>
<evidence type="ECO:0000313" key="4">
    <source>
        <dbReference type="EMBL" id="WDI30672.1"/>
    </source>
</evidence>
<feature type="domain" description="AMP-dependent synthetase/ligase" evidence="2">
    <location>
        <begin position="49"/>
        <end position="392"/>
    </location>
</feature>
<dbReference type="SUPFAM" id="SSF56801">
    <property type="entry name" value="Acetyl-CoA synthetase-like"/>
    <property type="match status" value="1"/>
</dbReference>
<dbReference type="InterPro" id="IPR045851">
    <property type="entry name" value="AMP-bd_C_sf"/>
</dbReference>
<keyword evidence="1" id="KW-0436">Ligase</keyword>
<evidence type="ECO:0000259" key="2">
    <source>
        <dbReference type="Pfam" id="PF00501"/>
    </source>
</evidence>
<accession>A0AAF0CGH6</accession>
<reference evidence="4" key="1">
    <citation type="submission" date="2023-02" db="EMBL/GenBank/DDBJ databases">
        <title>Genome sequence of Hyphococcus flavus.</title>
        <authorList>
            <person name="Rong J.-C."/>
            <person name="Zhao Q."/>
            <person name="Yi M."/>
            <person name="Wu J.-Y."/>
        </authorList>
    </citation>
    <scope>NUCLEOTIDE SEQUENCE</scope>
    <source>
        <strain evidence="4">MCCC 1K03223</strain>
    </source>
</reference>
<dbReference type="Gene3D" id="3.30.300.30">
    <property type="match status" value="1"/>
</dbReference>
<dbReference type="RefSeq" id="WP_274492483.1">
    <property type="nucleotide sequence ID" value="NZ_CP118166.1"/>
</dbReference>